<dbReference type="Pfam" id="PF00535">
    <property type="entry name" value="Glycos_transf_2"/>
    <property type="match status" value="1"/>
</dbReference>
<evidence type="ECO:0000313" key="2">
    <source>
        <dbReference type="EMBL" id="KGN39907.1"/>
    </source>
</evidence>
<dbReference type="AlphaFoldDB" id="A0A0A0JUZ3"/>
<keyword evidence="3" id="KW-1185">Reference proteome</keyword>
<organism evidence="2 3">
    <name type="scientific">Knoellia aerolata DSM 18566</name>
    <dbReference type="NCBI Taxonomy" id="1385519"/>
    <lineage>
        <taxon>Bacteria</taxon>
        <taxon>Bacillati</taxon>
        <taxon>Actinomycetota</taxon>
        <taxon>Actinomycetes</taxon>
        <taxon>Micrococcales</taxon>
        <taxon>Intrasporangiaceae</taxon>
        <taxon>Knoellia</taxon>
    </lineage>
</organism>
<name>A0A0A0JUZ3_9MICO</name>
<dbReference type="EMBL" id="AVPL01000063">
    <property type="protein sequence ID" value="KGN39907.1"/>
    <property type="molecule type" value="Genomic_DNA"/>
</dbReference>
<protein>
    <recommendedName>
        <fullName evidence="1">Glycosyltransferase 2-like domain-containing protein</fullName>
    </recommendedName>
</protein>
<dbReference type="PANTHER" id="PTHR43685">
    <property type="entry name" value="GLYCOSYLTRANSFERASE"/>
    <property type="match status" value="1"/>
</dbReference>
<dbReference type="SUPFAM" id="SSF53448">
    <property type="entry name" value="Nucleotide-diphospho-sugar transferases"/>
    <property type="match status" value="1"/>
</dbReference>
<dbReference type="STRING" id="1385519.N801_18050"/>
<dbReference type="InterPro" id="IPR050834">
    <property type="entry name" value="Glycosyltransf_2"/>
</dbReference>
<sequence length="355" mass="40266">MSTVSVVIPCYRYGHFLEEAVSSVLDDQEGVDVRVLIIDDASPDDSADVARRIAARDPRVDVVVHETNKGNIATFNEGLLDWADGDYCLLLSADDRATPGALRRARDLLDAHPEVGFVYGRALYVRDGAPLPQARRTVRGWTVMSGQRWLEHRFRQAENPITSPEIVVRTSVHHRVGGYDPALPKAADMEIYFRFAAHADVGFIRGADQAYYRLHGGNMSTTVSPLSDLDQRRSVFDLALHRYGYRLDDPEHLSDIVNRQLGREALWAAGRVHDRGWLRRSTVGRKLLGANPDEPEDDVGELADFAVHCWPELKRTSVYRTIQAGERLGPRESAFLLDQKARWWLRRRAWRLRGY</sequence>
<comment type="caution">
    <text evidence="2">The sequence shown here is derived from an EMBL/GenBank/DDBJ whole genome shotgun (WGS) entry which is preliminary data.</text>
</comment>
<dbReference type="RefSeq" id="WP_052113219.1">
    <property type="nucleotide sequence ID" value="NZ_AVPL01000063.1"/>
</dbReference>
<evidence type="ECO:0000259" key="1">
    <source>
        <dbReference type="Pfam" id="PF00535"/>
    </source>
</evidence>
<proteinExistence type="predicted"/>
<evidence type="ECO:0000313" key="3">
    <source>
        <dbReference type="Proteomes" id="UP000030013"/>
    </source>
</evidence>
<feature type="domain" description="Glycosyltransferase 2-like" evidence="1">
    <location>
        <begin position="5"/>
        <end position="156"/>
    </location>
</feature>
<dbReference type="Gene3D" id="3.90.550.10">
    <property type="entry name" value="Spore Coat Polysaccharide Biosynthesis Protein SpsA, Chain A"/>
    <property type="match status" value="1"/>
</dbReference>
<dbReference type="InterPro" id="IPR029044">
    <property type="entry name" value="Nucleotide-diphossugar_trans"/>
</dbReference>
<reference evidence="2 3" key="1">
    <citation type="submission" date="2013-08" db="EMBL/GenBank/DDBJ databases">
        <title>The genome sequence of Knoellia aerolata.</title>
        <authorList>
            <person name="Zhu W."/>
            <person name="Wang G."/>
        </authorList>
    </citation>
    <scope>NUCLEOTIDE SEQUENCE [LARGE SCALE GENOMIC DNA]</scope>
    <source>
        <strain evidence="2 3">DSM 18566</strain>
    </source>
</reference>
<dbReference type="PANTHER" id="PTHR43685:SF2">
    <property type="entry name" value="GLYCOSYLTRANSFERASE 2-LIKE DOMAIN-CONTAINING PROTEIN"/>
    <property type="match status" value="1"/>
</dbReference>
<dbReference type="eggNOG" id="COG1215">
    <property type="taxonomic scope" value="Bacteria"/>
</dbReference>
<dbReference type="OrthoDB" id="4529776at2"/>
<gene>
    <name evidence="2" type="ORF">N801_18050</name>
</gene>
<dbReference type="InterPro" id="IPR001173">
    <property type="entry name" value="Glyco_trans_2-like"/>
</dbReference>
<accession>A0A0A0JUZ3</accession>
<dbReference type="Proteomes" id="UP000030013">
    <property type="component" value="Unassembled WGS sequence"/>
</dbReference>